<feature type="signal peptide" evidence="1">
    <location>
        <begin position="1"/>
        <end position="21"/>
    </location>
</feature>
<dbReference type="OrthoDB" id="979710at2"/>
<feature type="chain" id="PRO_5001939686" evidence="1">
    <location>
        <begin position="22"/>
        <end position="225"/>
    </location>
</feature>
<keyword evidence="1" id="KW-0732">Signal</keyword>
<comment type="caution">
    <text evidence="2">The sequence shown here is derived from an EMBL/GenBank/DDBJ whole genome shotgun (WGS) entry which is preliminary data.</text>
</comment>
<accession>A0A098S095</accession>
<dbReference type="STRING" id="1524460.IX84_27275"/>
<proteinExistence type="predicted"/>
<evidence type="ECO:0000256" key="1">
    <source>
        <dbReference type="SAM" id="SignalP"/>
    </source>
</evidence>
<gene>
    <name evidence="2" type="ORF">IX84_27275</name>
</gene>
<keyword evidence="3" id="KW-1185">Reference proteome</keyword>
<evidence type="ECO:0000313" key="2">
    <source>
        <dbReference type="EMBL" id="KGE85233.1"/>
    </source>
</evidence>
<dbReference type="Proteomes" id="UP000029736">
    <property type="component" value="Unassembled WGS sequence"/>
</dbReference>
<dbReference type="EMBL" id="JPOS01000090">
    <property type="protein sequence ID" value="KGE85233.1"/>
    <property type="molecule type" value="Genomic_DNA"/>
</dbReference>
<name>A0A098S095_9BACT</name>
<dbReference type="RefSeq" id="WP_044228145.1">
    <property type="nucleotide sequence ID" value="NZ_JBKAGJ010000004.1"/>
</dbReference>
<evidence type="ECO:0000313" key="3">
    <source>
        <dbReference type="Proteomes" id="UP000029736"/>
    </source>
</evidence>
<reference evidence="2 3" key="1">
    <citation type="journal article" date="2014" name="Int. J. Syst. Evol. Microbiol.">
        <title>Phaeodactylibacter xiamenensis gen. nov., sp. nov., a member of the family Saprospiraceae isolated from the marine alga Phaeodactylum tricornutum.</title>
        <authorList>
            <person name="Chen Z.Jr."/>
            <person name="Lei X."/>
            <person name="Lai Q."/>
            <person name="Li Y."/>
            <person name="Zhang B."/>
            <person name="Zhang J."/>
            <person name="Zhang H."/>
            <person name="Yang L."/>
            <person name="Zheng W."/>
            <person name="Tian Y."/>
            <person name="Yu Z."/>
            <person name="Xu H.Jr."/>
            <person name="Zheng T."/>
        </authorList>
    </citation>
    <scope>NUCLEOTIDE SEQUENCE [LARGE SCALE GENOMIC DNA]</scope>
    <source>
        <strain evidence="2 3">KD52</strain>
    </source>
</reference>
<protein>
    <submittedName>
        <fullName evidence="2">Uncharacterized protein</fullName>
    </submittedName>
</protein>
<sequence>MKYLPLLLSLMALMMSFDVAAQDDLAAKMKKEGVVPGAIYQKGKKTEGYIKTITYRSDNGEYTSPWAYQDDFKFIEAEKFLKKDKVKNKDFEKYGPKDIDGYDYEDLTYVSAKYSDMTAVGTNMIARTRFFRKIKDGKVTIYHYYSAPPPVTSGDYDYTPHLTPQPVYRIGDKGKLTLVADMKVEEELKDCPDVVEQYKSGAYDVIGGDKKGLFAINSGFCIFSR</sequence>
<dbReference type="AlphaFoldDB" id="A0A098S095"/>
<organism evidence="2 3">
    <name type="scientific">Phaeodactylibacter xiamenensis</name>
    <dbReference type="NCBI Taxonomy" id="1524460"/>
    <lineage>
        <taxon>Bacteria</taxon>
        <taxon>Pseudomonadati</taxon>
        <taxon>Bacteroidota</taxon>
        <taxon>Saprospiria</taxon>
        <taxon>Saprospirales</taxon>
        <taxon>Haliscomenobacteraceae</taxon>
        <taxon>Phaeodactylibacter</taxon>
    </lineage>
</organism>